<gene>
    <name evidence="10" type="ORF">DN820_20025</name>
</gene>
<evidence type="ECO:0000256" key="5">
    <source>
        <dbReference type="ARBA" id="ARBA00022989"/>
    </source>
</evidence>
<evidence type="ECO:0000256" key="8">
    <source>
        <dbReference type="SAM" id="Phobius"/>
    </source>
</evidence>
<dbReference type="Proteomes" id="UP000306753">
    <property type="component" value="Unassembled WGS sequence"/>
</dbReference>
<organism evidence="10 11">
    <name type="scientific">Stutzerimonas nosocomialis</name>
    <dbReference type="NCBI Taxonomy" id="1056496"/>
    <lineage>
        <taxon>Bacteria</taxon>
        <taxon>Pseudomonadati</taxon>
        <taxon>Pseudomonadota</taxon>
        <taxon>Gammaproteobacteria</taxon>
        <taxon>Pseudomonadales</taxon>
        <taxon>Pseudomonadaceae</taxon>
        <taxon>Stutzerimonas</taxon>
    </lineage>
</organism>
<feature type="transmembrane region" description="Helical" evidence="8">
    <location>
        <begin position="416"/>
        <end position="439"/>
    </location>
</feature>
<dbReference type="GO" id="GO:0005886">
    <property type="term" value="C:plasma membrane"/>
    <property type="evidence" value="ECO:0007669"/>
    <property type="project" value="UniProtKB-SubCell"/>
</dbReference>
<dbReference type="GO" id="GO:0015297">
    <property type="term" value="F:antiporter activity"/>
    <property type="evidence" value="ECO:0007669"/>
    <property type="project" value="UniProtKB-KW"/>
</dbReference>
<evidence type="ECO:0000313" key="10">
    <source>
        <dbReference type="EMBL" id="TLX61702.1"/>
    </source>
</evidence>
<feature type="transmembrane region" description="Helical" evidence="8">
    <location>
        <begin position="121"/>
        <end position="140"/>
    </location>
</feature>
<proteinExistence type="predicted"/>
<feature type="transmembrane region" description="Helical" evidence="8">
    <location>
        <begin position="353"/>
        <end position="373"/>
    </location>
</feature>
<keyword evidence="7 8" id="KW-0472">Membrane</keyword>
<feature type="transmembrane region" description="Helical" evidence="8">
    <location>
        <begin position="235"/>
        <end position="261"/>
    </location>
</feature>
<keyword evidence="4 8" id="KW-0812">Transmembrane</keyword>
<dbReference type="AlphaFoldDB" id="A0A5R9QA59"/>
<feature type="domain" description="Cation/H+ exchanger transmembrane" evidence="9">
    <location>
        <begin position="15"/>
        <end position="269"/>
    </location>
</feature>
<dbReference type="RefSeq" id="WP_138412720.1">
    <property type="nucleotide sequence ID" value="NZ_QLAG01000036.1"/>
</dbReference>
<dbReference type="Pfam" id="PF00999">
    <property type="entry name" value="Na_H_Exchanger"/>
    <property type="match status" value="2"/>
</dbReference>
<dbReference type="GO" id="GO:1902600">
    <property type="term" value="P:proton transmembrane transport"/>
    <property type="evidence" value="ECO:0007669"/>
    <property type="project" value="InterPro"/>
</dbReference>
<dbReference type="EMBL" id="QLAG01000036">
    <property type="protein sequence ID" value="TLX61702.1"/>
    <property type="molecule type" value="Genomic_DNA"/>
</dbReference>
<evidence type="ECO:0000256" key="6">
    <source>
        <dbReference type="ARBA" id="ARBA00023065"/>
    </source>
</evidence>
<evidence type="ECO:0000313" key="11">
    <source>
        <dbReference type="Proteomes" id="UP000306753"/>
    </source>
</evidence>
<evidence type="ECO:0000256" key="3">
    <source>
        <dbReference type="ARBA" id="ARBA00022449"/>
    </source>
</evidence>
<keyword evidence="2" id="KW-0813">Transport</keyword>
<keyword evidence="3" id="KW-0050">Antiport</keyword>
<feature type="domain" description="Cation/H+ exchanger transmembrane" evidence="9">
    <location>
        <begin position="339"/>
        <end position="440"/>
    </location>
</feature>
<name>A0A5R9QA59_9GAMM</name>
<feature type="transmembrane region" description="Helical" evidence="8">
    <location>
        <begin position="56"/>
        <end position="80"/>
    </location>
</feature>
<comment type="caution">
    <text evidence="10">The sequence shown here is derived from an EMBL/GenBank/DDBJ whole genome shotgun (WGS) entry which is preliminary data.</text>
</comment>
<feature type="transmembrane region" description="Helical" evidence="8">
    <location>
        <begin position="6"/>
        <end position="26"/>
    </location>
</feature>
<evidence type="ECO:0000256" key="4">
    <source>
        <dbReference type="ARBA" id="ARBA00022692"/>
    </source>
</evidence>
<protein>
    <submittedName>
        <fullName evidence="10">Sodium:proton antiporter</fullName>
    </submittedName>
</protein>
<evidence type="ECO:0000259" key="9">
    <source>
        <dbReference type="Pfam" id="PF00999"/>
    </source>
</evidence>
<feature type="transmembrane region" description="Helical" evidence="8">
    <location>
        <begin position="33"/>
        <end position="50"/>
    </location>
</feature>
<reference evidence="10 11" key="1">
    <citation type="journal article" date="2017" name="Eur. J. Clin. Microbiol. Infect. Dis.">
        <title>Uncommonly isolated clinical Pseudomonas: identification and phylogenetic assignation.</title>
        <authorList>
            <person name="Mulet M."/>
            <person name="Gomila M."/>
            <person name="Ramirez A."/>
            <person name="Cardew S."/>
            <person name="Moore E.R."/>
            <person name="Lalucat J."/>
            <person name="Garcia-Valdes E."/>
        </authorList>
    </citation>
    <scope>NUCLEOTIDE SEQUENCE [LARGE SCALE GENOMIC DNA]</scope>
    <source>
        <strain evidence="10 11">SD129</strain>
    </source>
</reference>
<evidence type="ECO:0000256" key="2">
    <source>
        <dbReference type="ARBA" id="ARBA00022448"/>
    </source>
</evidence>
<keyword evidence="6" id="KW-0406">Ion transport</keyword>
<evidence type="ECO:0000256" key="1">
    <source>
        <dbReference type="ARBA" id="ARBA00004651"/>
    </source>
</evidence>
<feature type="transmembrane region" description="Helical" evidence="8">
    <location>
        <begin position="160"/>
        <end position="177"/>
    </location>
</feature>
<feature type="transmembrane region" description="Helical" evidence="8">
    <location>
        <begin position="385"/>
        <end position="404"/>
    </location>
</feature>
<feature type="transmembrane region" description="Helical" evidence="8">
    <location>
        <begin position="92"/>
        <end position="115"/>
    </location>
</feature>
<dbReference type="InterPro" id="IPR006153">
    <property type="entry name" value="Cation/H_exchanger_TM"/>
</dbReference>
<dbReference type="PANTHER" id="PTHR32507:SF8">
    <property type="entry name" value="CNH1P"/>
    <property type="match status" value="1"/>
</dbReference>
<sequence>MTFIEWMAVLGVLLLILALASAYLRWLPVTTSLIYLGFGVLIGELGIGLWEMDFLLIAGWMEHLTEVAVLVSLFISGLKLRMPLRHPSWKSAYVLAGPVMLGCIAGVTLLCHYLFGLSWGVSVLIGAILAPTDPVLASLVQVNNARDHDRLRYGLSGEAGFNDGTAFPFVVFGLLLIEQETLAAGWVGEWALHRVFWAVPAGLLLGFVLGKRVGRLAIHLRARHADTAMSPNDSLALALIALAYVGAEVIGAWGFLAVFAAGLGLRHAEMQVAEKSETPSEELVVGVVPHAAEGGLTPRELPLEDGRIAEPRVAAGVLLGDILAFGGQIERSLEVLLVTLLGVLVSVHWDWRALPLALALFLVIRPLCVLLLMPRRYLDRPQQLLAGWFGIRGIGSLYYLSYAITHGLLPAETDDLIPLVLSVVALSILIHGLSTQPLLSRYERRRGSTAMPDASERAG</sequence>
<accession>A0A5R9QA59</accession>
<dbReference type="PANTHER" id="PTHR32507">
    <property type="entry name" value="NA(+)/H(+) ANTIPORTER 1"/>
    <property type="match status" value="1"/>
</dbReference>
<feature type="transmembrane region" description="Helical" evidence="8">
    <location>
        <begin position="197"/>
        <end position="214"/>
    </location>
</feature>
<keyword evidence="5 8" id="KW-1133">Transmembrane helix</keyword>
<keyword evidence="11" id="KW-1185">Reference proteome</keyword>
<comment type="subcellular location">
    <subcellularLocation>
        <location evidence="1">Cell membrane</location>
        <topology evidence="1">Multi-pass membrane protein</topology>
    </subcellularLocation>
</comment>
<evidence type="ECO:0000256" key="7">
    <source>
        <dbReference type="ARBA" id="ARBA00023136"/>
    </source>
</evidence>